<evidence type="ECO:0000256" key="1">
    <source>
        <dbReference type="SAM" id="MobiDB-lite"/>
    </source>
</evidence>
<dbReference type="GO" id="GO:0031114">
    <property type="term" value="P:regulation of microtubule depolymerization"/>
    <property type="evidence" value="ECO:0007669"/>
    <property type="project" value="TreeGrafter"/>
</dbReference>
<feature type="compositionally biased region" description="Basic and acidic residues" evidence="1">
    <location>
        <begin position="407"/>
        <end position="432"/>
    </location>
</feature>
<dbReference type="GO" id="GO:0000226">
    <property type="term" value="P:microtubule cytoskeleton organization"/>
    <property type="evidence" value="ECO:0007669"/>
    <property type="project" value="InterPro"/>
</dbReference>
<dbReference type="GO" id="GO:0008017">
    <property type="term" value="F:microtubule binding"/>
    <property type="evidence" value="ECO:0007669"/>
    <property type="project" value="InterPro"/>
</dbReference>
<evidence type="ECO:0000313" key="2">
    <source>
        <dbReference type="EMBL" id="AIL02290.1"/>
    </source>
</evidence>
<organism evidence="2">
    <name type="scientific">Afroedura halli</name>
    <name type="common">Inland rock gecko</name>
    <dbReference type="NCBI Taxonomy" id="1529613"/>
    <lineage>
        <taxon>Eukaryota</taxon>
        <taxon>Metazoa</taxon>
        <taxon>Chordata</taxon>
        <taxon>Craniata</taxon>
        <taxon>Vertebrata</taxon>
        <taxon>Euteleostomi</taxon>
        <taxon>Lepidosauria</taxon>
        <taxon>Squamata</taxon>
        <taxon>Bifurcata</taxon>
        <taxon>Gekkota</taxon>
        <taxon>Gekkonidae</taxon>
        <taxon>Gekkoninae</taxon>
        <taxon>Afroedura</taxon>
    </lineage>
</organism>
<feature type="compositionally biased region" description="Basic and acidic residues" evidence="1">
    <location>
        <begin position="384"/>
        <end position="396"/>
    </location>
</feature>
<dbReference type="GO" id="GO:0005874">
    <property type="term" value="C:microtubule"/>
    <property type="evidence" value="ECO:0007669"/>
    <property type="project" value="InterPro"/>
</dbReference>
<dbReference type="EMBL" id="KM073727">
    <property type="protein sequence ID" value="AIL02290.1"/>
    <property type="molecule type" value="Genomic_DNA"/>
</dbReference>
<accession>A0A077B446</accession>
<feature type="compositionally biased region" description="Basic and acidic residues" evidence="1">
    <location>
        <begin position="157"/>
        <end position="174"/>
    </location>
</feature>
<gene>
    <name evidence="2" type="primary">MAP1A</name>
</gene>
<feature type="compositionally biased region" description="Polar residues" evidence="1">
    <location>
        <begin position="433"/>
        <end position="452"/>
    </location>
</feature>
<dbReference type="PANTHER" id="PTHR13843:SF6">
    <property type="entry name" value="MICROTUBULE-ASSOCIATED PROTEIN 1A"/>
    <property type="match status" value="1"/>
</dbReference>
<reference evidence="2" key="1">
    <citation type="journal article" date="2014" name="Zootaxa">
        <title>A phylogenetic analysis of the southern African gecko genus Afroedura Loveridge (Squamata: Gekkonidae), with the description of nine new species from Limpopo and Mpumalanga provinces of South Africa.</title>
        <authorList>
            <person name="Jacobsen N.H."/>
            <person name="Kuhn A.L."/>
            <person name="Kuhn A.L."/>
            <person name="Jackman T.R."/>
            <person name="Bauer A.M."/>
        </authorList>
    </citation>
    <scope>NUCLEOTIDE SEQUENCE</scope>
</reference>
<dbReference type="GO" id="GO:0003779">
    <property type="term" value="F:actin binding"/>
    <property type="evidence" value="ECO:0007669"/>
    <property type="project" value="TreeGrafter"/>
</dbReference>
<proteinExistence type="predicted"/>
<feature type="non-terminal residue" evidence="2">
    <location>
        <position position="1"/>
    </location>
</feature>
<feature type="compositionally biased region" description="Basic and acidic residues" evidence="1">
    <location>
        <begin position="315"/>
        <end position="326"/>
    </location>
</feature>
<dbReference type="GO" id="GO:0016358">
    <property type="term" value="P:dendrite development"/>
    <property type="evidence" value="ECO:0007669"/>
    <property type="project" value="TreeGrafter"/>
</dbReference>
<feature type="region of interest" description="Disordered" evidence="1">
    <location>
        <begin position="361"/>
        <end position="498"/>
    </location>
</feature>
<dbReference type="GO" id="GO:0045202">
    <property type="term" value="C:synapse"/>
    <property type="evidence" value="ECO:0007669"/>
    <property type="project" value="TreeGrafter"/>
</dbReference>
<name>A0A077B446_9SAUR</name>
<feature type="non-terminal residue" evidence="2">
    <location>
        <position position="498"/>
    </location>
</feature>
<dbReference type="AlphaFoldDB" id="A0A077B446"/>
<dbReference type="GO" id="GO:0005829">
    <property type="term" value="C:cytosol"/>
    <property type="evidence" value="ECO:0007669"/>
    <property type="project" value="TreeGrafter"/>
</dbReference>
<dbReference type="GO" id="GO:0007409">
    <property type="term" value="P:axonogenesis"/>
    <property type="evidence" value="ECO:0007669"/>
    <property type="project" value="TreeGrafter"/>
</dbReference>
<dbReference type="GO" id="GO:0030425">
    <property type="term" value="C:dendrite"/>
    <property type="evidence" value="ECO:0007669"/>
    <property type="project" value="TreeGrafter"/>
</dbReference>
<feature type="compositionally biased region" description="Basic and acidic residues" evidence="1">
    <location>
        <begin position="18"/>
        <end position="52"/>
    </location>
</feature>
<feature type="compositionally biased region" description="Acidic residues" evidence="1">
    <location>
        <begin position="53"/>
        <end position="65"/>
    </location>
</feature>
<feature type="region of interest" description="Disordered" evidence="1">
    <location>
        <begin position="116"/>
        <end position="230"/>
    </location>
</feature>
<feature type="compositionally biased region" description="Basic and acidic residues" evidence="1">
    <location>
        <begin position="188"/>
        <end position="198"/>
    </location>
</feature>
<dbReference type="InterPro" id="IPR026074">
    <property type="entry name" value="MAP1"/>
</dbReference>
<feature type="region of interest" description="Disordered" evidence="1">
    <location>
        <begin position="1"/>
        <end position="78"/>
    </location>
</feature>
<feature type="region of interest" description="Disordered" evidence="1">
    <location>
        <begin position="253"/>
        <end position="339"/>
    </location>
</feature>
<dbReference type="GO" id="GO:0043025">
    <property type="term" value="C:neuronal cell body"/>
    <property type="evidence" value="ECO:0007669"/>
    <property type="project" value="TreeGrafter"/>
</dbReference>
<protein>
    <submittedName>
        <fullName evidence="2">Microtubule-associated protein 1A</fullName>
    </submittedName>
</protein>
<dbReference type="PANTHER" id="PTHR13843">
    <property type="entry name" value="MICROTUBULE-ASSOCIATED PROTEIN"/>
    <property type="match status" value="1"/>
</dbReference>
<dbReference type="GO" id="GO:0005875">
    <property type="term" value="C:microtubule associated complex"/>
    <property type="evidence" value="ECO:0007669"/>
    <property type="project" value="TreeGrafter"/>
</dbReference>
<feature type="compositionally biased region" description="Polar residues" evidence="1">
    <location>
        <begin position="139"/>
        <end position="149"/>
    </location>
</feature>
<sequence>GVDYVPSAGTISPTSSLEEDKGFKSPPPEDFHALTEGERKSEACKKSLREEEVVVEEEEEEDETQNVERPQRAQGHYDAPVFSQQGVLLGEDLAEVPTEITQAAIMLLTEGESQFLPADAGEAEERCLSPDDSTVKMASPTQSGPTSAGHTPFHQSPVEEKSDTVEAELFDKGPVRWGDGGGSPSTAEGERTKTDCGKEAASGLLRDKPDPGSTGLVHAEFVPSQSENQSLPLEREELAIHFYHKQETLDLSDLYPSTKDTPSEPSLEYGRYTGRKEFSAAEIPPPKGWEELAGGPEDDLFRHTFTEDASPGEAKFPKESSGRAKSPDVYTKNMSADDSNTLHFVEQSSDQEKQLPDTIKYISPSPEEETPSHLFTEEISPIDTKSKETPAGRKSPDVFTEELSAETTRHQIHTERLDKGETSEDTFVKEDSLSSLSCSAQTQNIHTPQMFSADTGLVSSPEKGPHKEPSPIPSPKETSPHFTEPGRILGTESLEVCS</sequence>